<keyword evidence="2" id="KW-0732">Signal</keyword>
<feature type="region of interest" description="Disordered" evidence="1">
    <location>
        <begin position="255"/>
        <end position="312"/>
    </location>
</feature>
<protein>
    <recommendedName>
        <fullName evidence="4">RHS repeat-associated core domain-containing protein</fullName>
    </recommendedName>
</protein>
<organism evidence="3">
    <name type="scientific">uncultured Dysgonomonas sp</name>
    <dbReference type="NCBI Taxonomy" id="206096"/>
    <lineage>
        <taxon>Bacteria</taxon>
        <taxon>Pseudomonadati</taxon>
        <taxon>Bacteroidota</taxon>
        <taxon>Bacteroidia</taxon>
        <taxon>Bacteroidales</taxon>
        <taxon>Dysgonomonadaceae</taxon>
        <taxon>Dysgonomonas</taxon>
        <taxon>environmental samples</taxon>
    </lineage>
</organism>
<dbReference type="AlphaFoldDB" id="A0A212JFS4"/>
<feature type="compositionally biased region" description="Low complexity" evidence="1">
    <location>
        <begin position="284"/>
        <end position="298"/>
    </location>
</feature>
<reference evidence="3" key="1">
    <citation type="submission" date="2016-04" db="EMBL/GenBank/DDBJ databases">
        <authorList>
            <person name="Evans L.H."/>
            <person name="Alamgir A."/>
            <person name="Owens N."/>
            <person name="Weber N.D."/>
            <person name="Virtaneva K."/>
            <person name="Barbian K."/>
            <person name="Babar A."/>
            <person name="Rosenke K."/>
        </authorList>
    </citation>
    <scope>NUCLEOTIDE SEQUENCE</scope>
    <source>
        <strain evidence="3">86-1</strain>
    </source>
</reference>
<name>A0A212JFS4_9BACT</name>
<dbReference type="EMBL" id="FLUM01000001">
    <property type="protein sequence ID" value="SBV98274.1"/>
    <property type="molecule type" value="Genomic_DNA"/>
</dbReference>
<sequence>MKKLLFVLPVFLITSFLNAQTGDNPFSKFGYDVLVGTSSKGEFEEFHDKKDIVEIGSILYDTKTKKIIKLLDKDSTTIDISAATTAMSIDPMCEKYYWISPYAYVANNPIKFIDPDGRVIIIHYGGKTPFYFNGSNAAQAPNNAFVQKAIQSYNYNIANGGGESMKALATSKETGVHLKQYSENKHIAGTVFWNPEQASKTAEGYTRSPATNLEHEMDHGIGYVTDKEAHKNRAETPDKQYGTAEERRVITGAEAKTAQGNKEYPAGYTRKDHDSHGHIKVNDPTKTTPTQTQQTQQQNNPSLLERLKKLFE</sequence>
<gene>
    <name evidence="3" type="ORF">KL86DYS1_12128</name>
</gene>
<dbReference type="RefSeq" id="WP_296940703.1">
    <property type="nucleotide sequence ID" value="NZ_LT599032.1"/>
</dbReference>
<evidence type="ECO:0008006" key="4">
    <source>
        <dbReference type="Google" id="ProtNLM"/>
    </source>
</evidence>
<evidence type="ECO:0000313" key="3">
    <source>
        <dbReference type="EMBL" id="SBV98274.1"/>
    </source>
</evidence>
<feature type="signal peptide" evidence="2">
    <location>
        <begin position="1"/>
        <end position="19"/>
    </location>
</feature>
<feature type="compositionally biased region" description="Basic and acidic residues" evidence="1">
    <location>
        <begin position="269"/>
        <end position="283"/>
    </location>
</feature>
<feature type="chain" id="PRO_5012736066" description="RHS repeat-associated core domain-containing protein" evidence="2">
    <location>
        <begin position="20"/>
        <end position="312"/>
    </location>
</feature>
<evidence type="ECO:0000256" key="2">
    <source>
        <dbReference type="SAM" id="SignalP"/>
    </source>
</evidence>
<proteinExistence type="predicted"/>
<dbReference type="Gene3D" id="2.180.10.10">
    <property type="entry name" value="RHS repeat-associated core"/>
    <property type="match status" value="1"/>
</dbReference>
<accession>A0A212JFS4</accession>
<evidence type="ECO:0000256" key="1">
    <source>
        <dbReference type="SAM" id="MobiDB-lite"/>
    </source>
</evidence>